<accession>A0A6V7QP99</accession>
<dbReference type="EMBL" id="LR862137">
    <property type="protein sequence ID" value="CAD1845004.1"/>
    <property type="molecule type" value="Genomic_DNA"/>
</dbReference>
<gene>
    <name evidence="2" type="ORF">CB5_LOCUS28215</name>
</gene>
<proteinExistence type="predicted"/>
<feature type="region of interest" description="Disordered" evidence="1">
    <location>
        <begin position="33"/>
        <end position="83"/>
    </location>
</feature>
<organism evidence="2">
    <name type="scientific">Ananas comosus var. bracteatus</name>
    <name type="common">red pineapple</name>
    <dbReference type="NCBI Taxonomy" id="296719"/>
    <lineage>
        <taxon>Eukaryota</taxon>
        <taxon>Viridiplantae</taxon>
        <taxon>Streptophyta</taxon>
        <taxon>Embryophyta</taxon>
        <taxon>Tracheophyta</taxon>
        <taxon>Spermatophyta</taxon>
        <taxon>Magnoliopsida</taxon>
        <taxon>Liliopsida</taxon>
        <taxon>Poales</taxon>
        <taxon>Bromeliaceae</taxon>
        <taxon>Bromelioideae</taxon>
        <taxon>Ananas</taxon>
    </lineage>
</organism>
<protein>
    <submittedName>
        <fullName evidence="2">Uncharacterized protein</fullName>
    </submittedName>
</protein>
<feature type="compositionally biased region" description="Basic and acidic residues" evidence="1">
    <location>
        <begin position="70"/>
        <end position="81"/>
    </location>
</feature>
<dbReference type="PANTHER" id="PTHR15852">
    <property type="entry name" value="PLASTID TRANSCRIPTIONALLY ACTIVE PROTEIN"/>
    <property type="match status" value="1"/>
</dbReference>
<dbReference type="InterPro" id="IPR036410">
    <property type="entry name" value="HSP_DnaJ_Cys-rich_dom_sf"/>
</dbReference>
<evidence type="ECO:0000313" key="2">
    <source>
        <dbReference type="EMBL" id="CAD1845004.1"/>
    </source>
</evidence>
<sequence>MLLAFAAHIFPPQPRAPDVTMMAAAFAAAFPAPRGEPAASAGGPGAPPTKNGSPPRFGVSKPSWIVRTESNVRKEKEKKPDPPCVVCNGSRRISCHHCRGRGRTNSVHLVMLPKGEWPKWCNVCGGSGLEYCNRCLGTGEFRDVMGFHFMKVDSNPEPKFEGKQSNRYFIEW</sequence>
<evidence type="ECO:0000256" key="1">
    <source>
        <dbReference type="SAM" id="MobiDB-lite"/>
    </source>
</evidence>
<reference evidence="2" key="1">
    <citation type="submission" date="2020-07" db="EMBL/GenBank/DDBJ databases">
        <authorList>
            <person name="Lin J."/>
        </authorList>
    </citation>
    <scope>NUCLEOTIDE SEQUENCE</scope>
</reference>
<dbReference type="PANTHER" id="PTHR15852:SF54">
    <property type="entry name" value="PROTEIN SSUH2 HOMOLOG"/>
    <property type="match status" value="1"/>
</dbReference>
<dbReference type="SUPFAM" id="SSF57938">
    <property type="entry name" value="DnaJ/Hsp40 cysteine-rich domain"/>
    <property type="match status" value="1"/>
</dbReference>
<name>A0A6V7QP99_ANACO</name>
<dbReference type="AlphaFoldDB" id="A0A6V7QP99"/>